<protein>
    <recommendedName>
        <fullName evidence="2">Outer membrane protein beta-barrel domain-containing protein</fullName>
    </recommendedName>
</protein>
<keyword evidence="1" id="KW-0732">Signal</keyword>
<name>A0ABX0XAI7_9BACT</name>
<dbReference type="InterPro" id="IPR027385">
    <property type="entry name" value="Beta-barrel_OMP"/>
</dbReference>
<sequence length="363" mass="40237">MRSILLICGLLITQLGFSQSEITDTTVSRPSVSGLYLSLDSELNTNVYESFVDGGLQTARLGYGITNRVMVGARISSRFNYFSGDANFEANESFLFARYYFLLRQRTRMFAEVGIGTDKVFGERLTTYNLAVGLERQLAPGIVATGLLLYNRIESVQYVFDLTFGFATYLNQLSTLDREAGFERGTFILNQNWGTISSTQQIVDPQTISQQFLVINFNPRVGYFVSDHLLAEVGISANFSQDKNDSRVPISVHYTGKSIGGSAGLRYLPFPRARFAPYIGGEFGFEATEETDGDIFGRGSSTKSTFSTNYVAASLGVMHRLSKHLSIDLNGQYVSAQASRVSPRYEVVRLSLGLRALLVRGRK</sequence>
<dbReference type="RefSeq" id="WP_168036731.1">
    <property type="nucleotide sequence ID" value="NZ_JAATJH010000002.1"/>
</dbReference>
<feature type="domain" description="Outer membrane protein beta-barrel" evidence="2">
    <location>
        <begin position="216"/>
        <end position="352"/>
    </location>
</feature>
<proteinExistence type="predicted"/>
<comment type="caution">
    <text evidence="3">The sequence shown here is derived from an EMBL/GenBank/DDBJ whole genome shotgun (WGS) entry which is preliminary data.</text>
</comment>
<evidence type="ECO:0000259" key="2">
    <source>
        <dbReference type="Pfam" id="PF13505"/>
    </source>
</evidence>
<evidence type="ECO:0000256" key="1">
    <source>
        <dbReference type="ARBA" id="ARBA00022729"/>
    </source>
</evidence>
<organism evidence="3 4">
    <name type="scientific">Neolewinella antarctica</name>
    <dbReference type="NCBI Taxonomy" id="442734"/>
    <lineage>
        <taxon>Bacteria</taxon>
        <taxon>Pseudomonadati</taxon>
        <taxon>Bacteroidota</taxon>
        <taxon>Saprospiria</taxon>
        <taxon>Saprospirales</taxon>
        <taxon>Lewinellaceae</taxon>
        <taxon>Neolewinella</taxon>
    </lineage>
</organism>
<evidence type="ECO:0000313" key="4">
    <source>
        <dbReference type="Proteomes" id="UP000770785"/>
    </source>
</evidence>
<dbReference type="Gene3D" id="2.40.160.20">
    <property type="match status" value="1"/>
</dbReference>
<evidence type="ECO:0000313" key="3">
    <source>
        <dbReference type="EMBL" id="NJC25963.1"/>
    </source>
</evidence>
<gene>
    <name evidence="3" type="ORF">GGR27_001462</name>
</gene>
<dbReference type="InterPro" id="IPR011250">
    <property type="entry name" value="OMP/PagP_B-barrel"/>
</dbReference>
<keyword evidence="4" id="KW-1185">Reference proteome</keyword>
<dbReference type="Pfam" id="PF13505">
    <property type="entry name" value="OMP_b-brl"/>
    <property type="match status" value="1"/>
</dbReference>
<accession>A0ABX0XAI7</accession>
<dbReference type="Proteomes" id="UP000770785">
    <property type="component" value="Unassembled WGS sequence"/>
</dbReference>
<reference evidence="3 4" key="1">
    <citation type="submission" date="2020-03" db="EMBL/GenBank/DDBJ databases">
        <title>Genomic Encyclopedia of Type Strains, Phase IV (KMG-IV): sequencing the most valuable type-strain genomes for metagenomic binning, comparative biology and taxonomic classification.</title>
        <authorList>
            <person name="Goeker M."/>
        </authorList>
    </citation>
    <scope>NUCLEOTIDE SEQUENCE [LARGE SCALE GENOMIC DNA]</scope>
    <source>
        <strain evidence="3 4">DSM 105096</strain>
    </source>
</reference>
<dbReference type="SUPFAM" id="SSF56925">
    <property type="entry name" value="OMPA-like"/>
    <property type="match status" value="2"/>
</dbReference>
<dbReference type="EMBL" id="JAATJH010000002">
    <property type="protein sequence ID" value="NJC25963.1"/>
    <property type="molecule type" value="Genomic_DNA"/>
</dbReference>